<feature type="compositionally biased region" description="Low complexity" evidence="4">
    <location>
        <begin position="376"/>
        <end position="389"/>
    </location>
</feature>
<keyword evidence="2" id="KW-0378">Hydrolase</keyword>
<reference evidence="5" key="1">
    <citation type="submission" date="2020-10" db="EMBL/GenBank/DDBJ databases">
        <authorList>
            <person name="Han B."/>
            <person name="Lu T."/>
            <person name="Zhao Q."/>
            <person name="Huang X."/>
            <person name="Zhao Y."/>
        </authorList>
    </citation>
    <scope>NUCLEOTIDE SEQUENCE</scope>
</reference>
<evidence type="ECO:0008006" key="7">
    <source>
        <dbReference type="Google" id="ProtNLM"/>
    </source>
</evidence>
<name>A0A811SM10_9POAL</name>
<accession>A0A811SM10</accession>
<dbReference type="InterPro" id="IPR036514">
    <property type="entry name" value="SGNH_hydro_sf"/>
</dbReference>
<keyword evidence="3" id="KW-0443">Lipid metabolism</keyword>
<gene>
    <name evidence="5" type="ORF">NCGR_LOCUS65986</name>
</gene>
<dbReference type="Proteomes" id="UP000604825">
    <property type="component" value="Unassembled WGS sequence"/>
</dbReference>
<sequence length="404" mass="42318">MRRHQAINGGIGAAVTLAMATTISIQLAALAAAGALRPTTTAVPAVYVFGDSLLDVGNNNYLPGADVPRANMPYYGVDFPGGARPTGRFSNGYNVADLVAKAMGFKRSPPAYLLLSRRSGRRHRLVARGIGGVNYASGGAGILDSTFAGKNIPLSKQVRNFDATKVQMVLKLGATTAKHLLSKSLFLIAIGTNDMAVFATSLANNGQMQSHAVVAAFYSDLISNYSATITGLYGMGARKFAVINVGRIGCAPIERLQSPTGACDDGADALAAGFDDALRSLLASLGSGDDHRLDGLTYSLGDLYGLMRAIIADPPAAGFADVDSACCGGGRLGAQSVCGQPNSTLCGDRRYHLFWDYGHPTQRGAEVIASAFYDGPSSSPRRSTSSSWSGHERRQQQTHECDAD</sequence>
<evidence type="ECO:0000256" key="3">
    <source>
        <dbReference type="ARBA" id="ARBA00022963"/>
    </source>
</evidence>
<organism evidence="5 6">
    <name type="scientific">Miscanthus lutarioriparius</name>
    <dbReference type="NCBI Taxonomy" id="422564"/>
    <lineage>
        <taxon>Eukaryota</taxon>
        <taxon>Viridiplantae</taxon>
        <taxon>Streptophyta</taxon>
        <taxon>Embryophyta</taxon>
        <taxon>Tracheophyta</taxon>
        <taxon>Spermatophyta</taxon>
        <taxon>Magnoliopsida</taxon>
        <taxon>Liliopsida</taxon>
        <taxon>Poales</taxon>
        <taxon>Poaceae</taxon>
        <taxon>PACMAD clade</taxon>
        <taxon>Panicoideae</taxon>
        <taxon>Andropogonodae</taxon>
        <taxon>Andropogoneae</taxon>
        <taxon>Saccharinae</taxon>
        <taxon>Miscanthus</taxon>
    </lineage>
</organism>
<dbReference type="InterPro" id="IPR001087">
    <property type="entry name" value="GDSL"/>
</dbReference>
<dbReference type="EMBL" id="CAJGYO010000339">
    <property type="protein sequence ID" value="CAD6341888.1"/>
    <property type="molecule type" value="Genomic_DNA"/>
</dbReference>
<dbReference type="SUPFAM" id="SSF52266">
    <property type="entry name" value="SGNH hydrolase"/>
    <property type="match status" value="1"/>
</dbReference>
<dbReference type="GO" id="GO:0016042">
    <property type="term" value="P:lipid catabolic process"/>
    <property type="evidence" value="ECO:0007669"/>
    <property type="project" value="UniProtKB-KW"/>
</dbReference>
<comment type="similarity">
    <text evidence="1">Belongs to the 'GDSL' lipolytic enzyme family.</text>
</comment>
<feature type="region of interest" description="Disordered" evidence="4">
    <location>
        <begin position="372"/>
        <end position="404"/>
    </location>
</feature>
<evidence type="ECO:0000313" key="5">
    <source>
        <dbReference type="EMBL" id="CAD6341888.1"/>
    </source>
</evidence>
<dbReference type="PANTHER" id="PTHR45648">
    <property type="entry name" value="GDSL LIPASE/ACYLHYDROLASE FAMILY PROTEIN (AFU_ORTHOLOGUE AFUA_4G14700)"/>
    <property type="match status" value="1"/>
</dbReference>
<comment type="caution">
    <text evidence="5">The sequence shown here is derived from an EMBL/GenBank/DDBJ whole genome shotgun (WGS) entry which is preliminary data.</text>
</comment>
<dbReference type="Gene3D" id="3.40.50.1110">
    <property type="entry name" value="SGNH hydrolase"/>
    <property type="match status" value="1"/>
</dbReference>
<evidence type="ECO:0000256" key="1">
    <source>
        <dbReference type="ARBA" id="ARBA00008668"/>
    </source>
</evidence>
<dbReference type="GO" id="GO:0016788">
    <property type="term" value="F:hydrolase activity, acting on ester bonds"/>
    <property type="evidence" value="ECO:0007669"/>
    <property type="project" value="InterPro"/>
</dbReference>
<dbReference type="Pfam" id="PF00657">
    <property type="entry name" value="Lipase_GDSL"/>
    <property type="match status" value="1"/>
</dbReference>
<evidence type="ECO:0000256" key="2">
    <source>
        <dbReference type="ARBA" id="ARBA00022801"/>
    </source>
</evidence>
<feature type="compositionally biased region" description="Basic and acidic residues" evidence="4">
    <location>
        <begin position="390"/>
        <end position="404"/>
    </location>
</feature>
<proteinExistence type="inferred from homology"/>
<dbReference type="InterPro" id="IPR051058">
    <property type="entry name" value="GDSL_Est/Lipase"/>
</dbReference>
<protein>
    <recommendedName>
        <fullName evidence="7">GDSL esterase/lipase</fullName>
    </recommendedName>
</protein>
<dbReference type="InterPro" id="IPR035669">
    <property type="entry name" value="SGNH_plant_lipase-like"/>
</dbReference>
<dbReference type="PANTHER" id="PTHR45648:SF46">
    <property type="entry name" value="OS06G0725100 PROTEIN"/>
    <property type="match status" value="1"/>
</dbReference>
<dbReference type="OrthoDB" id="660417at2759"/>
<evidence type="ECO:0000313" key="6">
    <source>
        <dbReference type="Proteomes" id="UP000604825"/>
    </source>
</evidence>
<keyword evidence="6" id="KW-1185">Reference proteome</keyword>
<dbReference type="CDD" id="cd01837">
    <property type="entry name" value="SGNH_plant_lipase_like"/>
    <property type="match status" value="1"/>
</dbReference>
<evidence type="ECO:0000256" key="4">
    <source>
        <dbReference type="SAM" id="MobiDB-lite"/>
    </source>
</evidence>
<dbReference type="AlphaFoldDB" id="A0A811SM10"/>
<keyword evidence="3" id="KW-0442">Lipid degradation</keyword>